<proteinExistence type="predicted"/>
<name>A0ABD0JF79_9CAEN</name>
<evidence type="ECO:0000313" key="2">
    <source>
        <dbReference type="EMBL" id="KAK7473569.1"/>
    </source>
</evidence>
<gene>
    <name evidence="2" type="ORF">BaRGS_00035172</name>
</gene>
<feature type="signal peptide" evidence="1">
    <location>
        <begin position="1"/>
        <end position="20"/>
    </location>
</feature>
<dbReference type="AlphaFoldDB" id="A0ABD0JF79"/>
<dbReference type="EMBL" id="JACVVK020000464">
    <property type="protein sequence ID" value="KAK7473569.1"/>
    <property type="molecule type" value="Genomic_DNA"/>
</dbReference>
<evidence type="ECO:0008006" key="4">
    <source>
        <dbReference type="Google" id="ProtNLM"/>
    </source>
</evidence>
<dbReference type="Proteomes" id="UP001519460">
    <property type="component" value="Unassembled WGS sequence"/>
</dbReference>
<evidence type="ECO:0000313" key="3">
    <source>
        <dbReference type="Proteomes" id="UP001519460"/>
    </source>
</evidence>
<feature type="chain" id="PRO_5044820440" description="Pacifastin domain-containing protein" evidence="1">
    <location>
        <begin position="21"/>
        <end position="117"/>
    </location>
</feature>
<protein>
    <recommendedName>
        <fullName evidence="4">Pacifastin domain-containing protein</fullName>
    </recommendedName>
</protein>
<comment type="caution">
    <text evidence="2">The sequence shown here is derived from an EMBL/GenBank/DDBJ whole genome shotgun (WGS) entry which is preliminary data.</text>
</comment>
<accession>A0ABD0JF79</accession>
<organism evidence="2 3">
    <name type="scientific">Batillaria attramentaria</name>
    <dbReference type="NCBI Taxonomy" id="370345"/>
    <lineage>
        <taxon>Eukaryota</taxon>
        <taxon>Metazoa</taxon>
        <taxon>Spiralia</taxon>
        <taxon>Lophotrochozoa</taxon>
        <taxon>Mollusca</taxon>
        <taxon>Gastropoda</taxon>
        <taxon>Caenogastropoda</taxon>
        <taxon>Sorbeoconcha</taxon>
        <taxon>Cerithioidea</taxon>
        <taxon>Batillariidae</taxon>
        <taxon>Batillaria</taxon>
    </lineage>
</organism>
<evidence type="ECO:0000256" key="1">
    <source>
        <dbReference type="SAM" id="SignalP"/>
    </source>
</evidence>
<keyword evidence="3" id="KW-1185">Reference proteome</keyword>
<sequence>MKGFILFTLLAASMVTGSVSAPTPVPEGCVYGGVEYPAGTSFQADCNTCHCAGQNLAMCTLRVRCVGQTQPTGSQTEGSSTRVLGGHRRAGGGKMADWADAACNKLTHDCHLWRVFE</sequence>
<reference evidence="2 3" key="1">
    <citation type="journal article" date="2023" name="Sci. Data">
        <title>Genome assembly of the Korean intertidal mud-creeper Batillaria attramentaria.</title>
        <authorList>
            <person name="Patra A.K."/>
            <person name="Ho P.T."/>
            <person name="Jun S."/>
            <person name="Lee S.J."/>
            <person name="Kim Y."/>
            <person name="Won Y.J."/>
        </authorList>
    </citation>
    <scope>NUCLEOTIDE SEQUENCE [LARGE SCALE GENOMIC DNA]</scope>
    <source>
        <strain evidence="2">Wonlab-2016</strain>
    </source>
</reference>
<keyword evidence="1" id="KW-0732">Signal</keyword>
<dbReference type="SUPFAM" id="SSF57603">
    <property type="entry name" value="FnI-like domain"/>
    <property type="match status" value="1"/>
</dbReference>